<keyword evidence="3 12" id="KW-0235">DNA replication</keyword>
<dbReference type="Pfam" id="PF01726">
    <property type="entry name" value="LexA_DNA_bind"/>
    <property type="match status" value="1"/>
</dbReference>
<evidence type="ECO:0000256" key="11">
    <source>
        <dbReference type="ARBA" id="ARBA00023236"/>
    </source>
</evidence>
<keyword evidence="9 12" id="KW-0804">Transcription</keyword>
<keyword evidence="17" id="KW-1185">Reference proteome</keyword>
<dbReference type="SUPFAM" id="SSF51306">
    <property type="entry name" value="LexA/Signal peptidase"/>
    <property type="match status" value="1"/>
</dbReference>
<keyword evidence="8 12" id="KW-0238">DNA-binding</keyword>
<feature type="domain" description="LexA repressor DNA-binding" evidence="15">
    <location>
        <begin position="6"/>
        <end position="67"/>
    </location>
</feature>
<evidence type="ECO:0000256" key="12">
    <source>
        <dbReference type="HAMAP-Rule" id="MF_00015"/>
    </source>
</evidence>
<evidence type="ECO:0000256" key="3">
    <source>
        <dbReference type="ARBA" id="ARBA00022705"/>
    </source>
</evidence>
<dbReference type="EC" id="3.4.21.88" evidence="12"/>
<proteinExistence type="inferred from homology"/>
<evidence type="ECO:0000259" key="14">
    <source>
        <dbReference type="Pfam" id="PF00717"/>
    </source>
</evidence>
<keyword evidence="2 12" id="KW-0678">Repressor</keyword>
<comment type="catalytic activity">
    <reaction evidence="12">
        <text>Hydrolysis of Ala-|-Gly bond in repressor LexA.</text>
        <dbReference type="EC" id="3.4.21.88"/>
    </reaction>
</comment>
<keyword evidence="10 12" id="KW-0234">DNA repair</keyword>
<accession>A0ABV1BW01</accession>
<comment type="similarity">
    <text evidence="1 12 13">Belongs to the peptidase S24 family.</text>
</comment>
<dbReference type="PRINTS" id="PR00726">
    <property type="entry name" value="LEXASERPTASE"/>
</dbReference>
<dbReference type="SUPFAM" id="SSF46785">
    <property type="entry name" value="Winged helix' DNA-binding domain"/>
    <property type="match status" value="1"/>
</dbReference>
<dbReference type="InterPro" id="IPR039418">
    <property type="entry name" value="LexA-like"/>
</dbReference>
<keyword evidence="5 12" id="KW-0378">Hydrolase</keyword>
<name>A0ABV1BW01_9FIRM</name>
<comment type="caution">
    <text evidence="16">The sequence shown here is derived from an EMBL/GenBank/DDBJ whole genome shotgun (WGS) entry which is preliminary data.</text>
</comment>
<dbReference type="GO" id="GO:0004252">
    <property type="term" value="F:serine-type endopeptidase activity"/>
    <property type="evidence" value="ECO:0007669"/>
    <property type="project" value="UniProtKB-EC"/>
</dbReference>
<sequence length="206" mass="23082">MAYGRITQKQSEILEYIKSQILNKGYPPSVRDICAAVNLKSTSSVHAHLESLEKNGYIRRDPTKSRTIEIIDDNFNLARREVVNVPILGRVAAGEPLLAVDNITGYFPIPAEFMPNEECFMLTVQGESMINTGIYNGDHVIVKKCNTAENSDIVVALIDDSATVKRFYKEDGHIRLQPENDFMDPIIVDDCSIVGKVIGLIRWQVD</sequence>
<dbReference type="PANTHER" id="PTHR33516">
    <property type="entry name" value="LEXA REPRESSOR"/>
    <property type="match status" value="1"/>
</dbReference>
<dbReference type="InterPro" id="IPR015927">
    <property type="entry name" value="Peptidase_S24_S26A/B/C"/>
</dbReference>
<evidence type="ECO:0000256" key="10">
    <source>
        <dbReference type="ARBA" id="ARBA00023204"/>
    </source>
</evidence>
<evidence type="ECO:0000256" key="4">
    <source>
        <dbReference type="ARBA" id="ARBA00022763"/>
    </source>
</evidence>
<evidence type="ECO:0000256" key="6">
    <source>
        <dbReference type="ARBA" id="ARBA00022813"/>
    </source>
</evidence>
<feature type="active site" description="For autocatalytic cleavage activity" evidence="12">
    <location>
        <position position="128"/>
    </location>
</feature>
<dbReference type="Proteomes" id="UP001442364">
    <property type="component" value="Unassembled WGS sequence"/>
</dbReference>
<keyword evidence="4 12" id="KW-0227">DNA damage</keyword>
<dbReference type="InterPro" id="IPR006200">
    <property type="entry name" value="LexA"/>
</dbReference>
<dbReference type="NCBIfam" id="TIGR00498">
    <property type="entry name" value="lexA"/>
    <property type="match status" value="1"/>
</dbReference>
<dbReference type="InterPro" id="IPR050077">
    <property type="entry name" value="LexA_repressor"/>
</dbReference>
<evidence type="ECO:0000256" key="8">
    <source>
        <dbReference type="ARBA" id="ARBA00023125"/>
    </source>
</evidence>
<evidence type="ECO:0000256" key="5">
    <source>
        <dbReference type="ARBA" id="ARBA00022801"/>
    </source>
</evidence>
<dbReference type="InterPro" id="IPR036286">
    <property type="entry name" value="LexA/Signal_pep-like_sf"/>
</dbReference>
<feature type="DNA-binding region" description="H-T-H motif" evidence="12">
    <location>
        <begin position="30"/>
        <end position="50"/>
    </location>
</feature>
<comment type="subunit">
    <text evidence="12">Homodimer.</text>
</comment>
<keyword evidence="6 12" id="KW-0068">Autocatalytic cleavage</keyword>
<evidence type="ECO:0000313" key="17">
    <source>
        <dbReference type="Proteomes" id="UP001442364"/>
    </source>
</evidence>
<evidence type="ECO:0000256" key="13">
    <source>
        <dbReference type="RuleBase" id="RU003991"/>
    </source>
</evidence>
<dbReference type="RefSeq" id="WP_022501765.1">
    <property type="nucleotide sequence ID" value="NZ_DAWDAH010000003.1"/>
</dbReference>
<dbReference type="Gene3D" id="1.10.10.10">
    <property type="entry name" value="Winged helix-like DNA-binding domain superfamily/Winged helix DNA-binding domain"/>
    <property type="match status" value="1"/>
</dbReference>
<dbReference type="CDD" id="cd06529">
    <property type="entry name" value="S24_LexA-like"/>
    <property type="match status" value="1"/>
</dbReference>
<keyword evidence="11 12" id="KW-0742">SOS response</keyword>
<feature type="domain" description="Peptidase S24/S26A/S26B/S26C" evidence="14">
    <location>
        <begin position="86"/>
        <end position="198"/>
    </location>
</feature>
<keyword evidence="7 12" id="KW-0805">Transcription regulation</keyword>
<evidence type="ECO:0000313" key="16">
    <source>
        <dbReference type="EMBL" id="MEQ2378591.1"/>
    </source>
</evidence>
<dbReference type="InterPro" id="IPR006197">
    <property type="entry name" value="Peptidase_S24_LexA"/>
</dbReference>
<dbReference type="Pfam" id="PF00717">
    <property type="entry name" value="Peptidase_S24"/>
    <property type="match status" value="1"/>
</dbReference>
<dbReference type="Gene3D" id="2.10.109.10">
    <property type="entry name" value="Umud Fragment, subunit A"/>
    <property type="match status" value="1"/>
</dbReference>
<dbReference type="PANTHER" id="PTHR33516:SF2">
    <property type="entry name" value="LEXA REPRESSOR-RELATED"/>
    <property type="match status" value="1"/>
</dbReference>
<feature type="active site" description="For autocatalytic cleavage activity" evidence="12">
    <location>
        <position position="165"/>
    </location>
</feature>
<evidence type="ECO:0000256" key="9">
    <source>
        <dbReference type="ARBA" id="ARBA00023163"/>
    </source>
</evidence>
<evidence type="ECO:0000256" key="2">
    <source>
        <dbReference type="ARBA" id="ARBA00022491"/>
    </source>
</evidence>
<dbReference type="InterPro" id="IPR036388">
    <property type="entry name" value="WH-like_DNA-bd_sf"/>
</dbReference>
<gene>
    <name evidence="12 16" type="primary">lexA</name>
    <name evidence="16" type="ORF">WMO14_01645</name>
</gene>
<dbReference type="InterPro" id="IPR006199">
    <property type="entry name" value="LexA_DNA-bd_dom"/>
</dbReference>
<evidence type="ECO:0000259" key="15">
    <source>
        <dbReference type="Pfam" id="PF01726"/>
    </source>
</evidence>
<evidence type="ECO:0000256" key="1">
    <source>
        <dbReference type="ARBA" id="ARBA00007484"/>
    </source>
</evidence>
<dbReference type="EMBL" id="JBBMER010000001">
    <property type="protein sequence ID" value="MEQ2378591.1"/>
    <property type="molecule type" value="Genomic_DNA"/>
</dbReference>
<comment type="function">
    <text evidence="12">Represses a number of genes involved in the response to DNA damage (SOS response), including recA and lexA. In the presence of single-stranded DNA, RecA interacts with LexA causing an autocatalytic cleavage which disrupts the DNA-binding part of LexA, leading to derepression of the SOS regulon and eventually DNA repair.</text>
</comment>
<dbReference type="InterPro" id="IPR036390">
    <property type="entry name" value="WH_DNA-bd_sf"/>
</dbReference>
<protein>
    <recommendedName>
        <fullName evidence="12">LexA repressor</fullName>
        <ecNumber evidence="12">3.4.21.88</ecNumber>
    </recommendedName>
</protein>
<dbReference type="HAMAP" id="MF_00015">
    <property type="entry name" value="LexA"/>
    <property type="match status" value="1"/>
</dbReference>
<organism evidence="16 17">
    <name type="scientific">[Lactobacillus] rogosae</name>
    <dbReference type="NCBI Taxonomy" id="706562"/>
    <lineage>
        <taxon>Bacteria</taxon>
        <taxon>Bacillati</taxon>
        <taxon>Bacillota</taxon>
        <taxon>Clostridia</taxon>
        <taxon>Lachnospirales</taxon>
        <taxon>Lachnospiraceae</taxon>
        <taxon>Lachnospira</taxon>
    </lineage>
</organism>
<feature type="site" description="Cleavage; by autolysis" evidence="12">
    <location>
        <begin position="93"/>
        <end position="94"/>
    </location>
</feature>
<reference evidence="16 17" key="1">
    <citation type="submission" date="2024-03" db="EMBL/GenBank/DDBJ databases">
        <title>Human intestinal bacterial collection.</title>
        <authorList>
            <person name="Pauvert C."/>
            <person name="Hitch T.C.A."/>
            <person name="Clavel T."/>
        </authorList>
    </citation>
    <scope>NUCLEOTIDE SEQUENCE [LARGE SCALE GENOMIC DNA]</scope>
    <source>
        <strain evidence="16 17">CLA-AA-H255</strain>
    </source>
</reference>
<evidence type="ECO:0000256" key="7">
    <source>
        <dbReference type="ARBA" id="ARBA00023015"/>
    </source>
</evidence>